<dbReference type="PANTHER" id="PTHR34094">
    <property type="match status" value="1"/>
</dbReference>
<organism evidence="3 4">
    <name type="scientific">Fructilactobacillus cliffordii</name>
    <dbReference type="NCBI Taxonomy" id="2940299"/>
    <lineage>
        <taxon>Bacteria</taxon>
        <taxon>Bacillati</taxon>
        <taxon>Bacillota</taxon>
        <taxon>Bacilli</taxon>
        <taxon>Lactobacillales</taxon>
        <taxon>Lactobacillaceae</taxon>
        <taxon>Fructilactobacillus</taxon>
    </lineage>
</organism>
<feature type="chain" id="PRO_5040322965" evidence="1">
    <location>
        <begin position="30"/>
        <end position="318"/>
    </location>
</feature>
<dbReference type="Proteomes" id="UP001055911">
    <property type="component" value="Chromosome"/>
</dbReference>
<evidence type="ECO:0000313" key="3">
    <source>
        <dbReference type="EMBL" id="USS88993.1"/>
    </source>
</evidence>
<evidence type="ECO:0000259" key="2">
    <source>
        <dbReference type="Pfam" id="PF13349"/>
    </source>
</evidence>
<dbReference type="PANTHER" id="PTHR34094:SF1">
    <property type="entry name" value="PROTEIN FAM185A"/>
    <property type="match status" value="1"/>
</dbReference>
<keyword evidence="4" id="KW-1185">Reference proteome</keyword>
<feature type="domain" description="DUF4097" evidence="2">
    <location>
        <begin position="230"/>
        <end position="311"/>
    </location>
</feature>
<proteinExistence type="predicted"/>
<dbReference type="RefSeq" id="WP_252766510.1">
    <property type="nucleotide sequence ID" value="NZ_CP097119.1"/>
</dbReference>
<evidence type="ECO:0000313" key="4">
    <source>
        <dbReference type="Proteomes" id="UP001055911"/>
    </source>
</evidence>
<keyword evidence="1" id="KW-0732">Signal</keyword>
<feature type="signal peptide" evidence="1">
    <location>
        <begin position="1"/>
        <end position="29"/>
    </location>
</feature>
<dbReference type="InterPro" id="IPR025164">
    <property type="entry name" value="Toastrack_DUF4097"/>
</dbReference>
<feature type="domain" description="DUF4097" evidence="2">
    <location>
        <begin position="44"/>
        <end position="227"/>
    </location>
</feature>
<gene>
    <name evidence="3" type="ORF">M3M40_05765</name>
</gene>
<accession>A0A9Q8ZSI6</accession>
<dbReference type="EMBL" id="CP097119">
    <property type="protein sequence ID" value="USS88993.1"/>
    <property type="molecule type" value="Genomic_DNA"/>
</dbReference>
<dbReference type="AlphaFoldDB" id="A0A9Q8ZSI6"/>
<sequence length="318" mass="35004">MNKKVIGLNMLGLALTIFFTVLIPKSSQAATSTQTIKNIAQLNTLKINVPAELTVKSGNEFTVQSNFSSRQKPQVTKKGDQIEVTVKDKKLWDEINHSHSGKLKHKVVITLPQATNPQTVKINSGTLNFKTTTTIHKFQANSNIWDINLNQANFKQSNLKSASGDVNSNDSQIGKTTINSNSGNVYLKNTKTQAIQVESEGGNVLLKKTNSDQPVKINSDSGDIFLENNNLTQVTLKSDGGDIKIRDLLAKDLAFNSGSGDITMENKKIVNYDRLKINSEDGDVQLKNAKINYSKINTDAGDLKLQNVQIKHKDNHTN</sequence>
<name>A0A9Q8ZSI6_9LACO</name>
<evidence type="ECO:0000256" key="1">
    <source>
        <dbReference type="SAM" id="SignalP"/>
    </source>
</evidence>
<dbReference type="Pfam" id="PF13349">
    <property type="entry name" value="DUF4097"/>
    <property type="match status" value="2"/>
</dbReference>
<protein>
    <submittedName>
        <fullName evidence="3">DUF4097 domain-containing protein</fullName>
    </submittedName>
</protein>
<reference evidence="3" key="1">
    <citation type="submission" date="2022-05" db="EMBL/GenBank/DDBJ databases">
        <authorList>
            <person name="Oliphant S.A."/>
            <person name="Watson-Haigh N.S."/>
            <person name="Sumby K.M."/>
            <person name="Gardner J.M."/>
            <person name="Jiranek V."/>
        </authorList>
    </citation>
    <scope>NUCLEOTIDE SEQUENCE</scope>
    <source>
        <strain evidence="3">KI4_B1</strain>
    </source>
</reference>